<keyword evidence="3" id="KW-1185">Reference proteome</keyword>
<evidence type="ECO:0000313" key="3">
    <source>
        <dbReference type="Proteomes" id="UP000183810"/>
    </source>
</evidence>
<evidence type="ECO:0008006" key="4">
    <source>
        <dbReference type="Google" id="ProtNLM"/>
    </source>
</evidence>
<keyword evidence="1" id="KW-0472">Membrane</keyword>
<evidence type="ECO:0000313" key="2">
    <source>
        <dbReference type="EMBL" id="APE37389.1"/>
    </source>
</evidence>
<name>A0A1J0VZF9_9NOCA</name>
<feature type="transmembrane region" description="Helical" evidence="1">
    <location>
        <begin position="12"/>
        <end position="31"/>
    </location>
</feature>
<dbReference type="EMBL" id="CP018082">
    <property type="protein sequence ID" value="APE37389.1"/>
    <property type="molecule type" value="Genomic_DNA"/>
</dbReference>
<dbReference type="AlphaFoldDB" id="A0A1J0VZF9"/>
<accession>A0A1J0VZF9</accession>
<protein>
    <recommendedName>
        <fullName evidence="4">DUF3093 domain-containing protein</fullName>
    </recommendedName>
</protein>
<gene>
    <name evidence="2" type="ORF">BOX37_29550</name>
</gene>
<keyword evidence="1" id="KW-0812">Transmembrane</keyword>
<dbReference type="RefSeq" id="WP_071930556.1">
    <property type="nucleotide sequence ID" value="NZ_CP018082.1"/>
</dbReference>
<evidence type="ECO:0000256" key="1">
    <source>
        <dbReference type="SAM" id="Phobius"/>
    </source>
</evidence>
<proteinExistence type="predicted"/>
<dbReference type="OrthoDB" id="4773470at2"/>
<dbReference type="KEGG" id="nsl:BOX37_29550"/>
<reference evidence="2" key="1">
    <citation type="submission" date="2016-11" db="EMBL/GenBank/DDBJ databases">
        <authorList>
            <person name="Jaros S."/>
            <person name="Januszkiewicz K."/>
            <person name="Wedrychowicz H."/>
        </authorList>
    </citation>
    <scope>NUCLEOTIDE SEQUENCE [LARGE SCALE GENOMIC DNA]</scope>
    <source>
        <strain evidence="2">Y48</strain>
    </source>
</reference>
<feature type="transmembrane region" description="Helical" evidence="1">
    <location>
        <begin position="37"/>
        <end position="57"/>
    </location>
</feature>
<keyword evidence="1" id="KW-1133">Transmembrane helix</keyword>
<organism evidence="2 3">
    <name type="scientific">Nocardia mangyaensis</name>
    <dbReference type="NCBI Taxonomy" id="2213200"/>
    <lineage>
        <taxon>Bacteria</taxon>
        <taxon>Bacillati</taxon>
        <taxon>Actinomycetota</taxon>
        <taxon>Actinomycetes</taxon>
        <taxon>Mycobacteriales</taxon>
        <taxon>Nocardiaceae</taxon>
        <taxon>Nocardia</taxon>
    </lineage>
</organism>
<dbReference type="Proteomes" id="UP000183810">
    <property type="component" value="Chromosome"/>
</dbReference>
<sequence length="146" mass="15289">MVLFVEPGARWRAVAYGPALCGGLLLVEWLTGSTLHGFALGFCALALGGFTALQVFAGRTHAGVELTEDALRQGTETLLLSQIAEVLPADDAEAGDGRALGDLSGVPRRRRAIGLRLLDGQIVRAWAIDHTGLRAALTSALAGSQR</sequence>